<dbReference type="SMART" id="SM00895">
    <property type="entry name" value="FCD"/>
    <property type="match status" value="1"/>
</dbReference>
<comment type="caution">
    <text evidence="5">The sequence shown here is derived from an EMBL/GenBank/DDBJ whole genome shotgun (WGS) entry which is preliminary data.</text>
</comment>
<dbReference type="PANTHER" id="PTHR43537">
    <property type="entry name" value="TRANSCRIPTIONAL REGULATOR, GNTR FAMILY"/>
    <property type="match status" value="1"/>
</dbReference>
<dbReference type="SMART" id="SM00345">
    <property type="entry name" value="HTH_GNTR"/>
    <property type="match status" value="1"/>
</dbReference>
<evidence type="ECO:0000259" key="4">
    <source>
        <dbReference type="PROSITE" id="PS50949"/>
    </source>
</evidence>
<dbReference type="OrthoDB" id="9782299at2"/>
<keyword evidence="3" id="KW-0804">Transcription</keyword>
<proteinExistence type="predicted"/>
<dbReference type="Pfam" id="PF07729">
    <property type="entry name" value="FCD"/>
    <property type="match status" value="1"/>
</dbReference>
<dbReference type="PATRIC" id="fig|1679170.3.peg.3731"/>
<dbReference type="InterPro" id="IPR036390">
    <property type="entry name" value="WH_DNA-bd_sf"/>
</dbReference>
<dbReference type="Proteomes" id="UP000037146">
    <property type="component" value="Unassembled WGS sequence"/>
</dbReference>
<dbReference type="SUPFAM" id="SSF48008">
    <property type="entry name" value="GntR ligand-binding domain-like"/>
    <property type="match status" value="1"/>
</dbReference>
<dbReference type="Gene3D" id="1.10.10.10">
    <property type="entry name" value="Winged helix-like DNA-binding domain superfamily/Winged helix DNA-binding domain"/>
    <property type="match status" value="1"/>
</dbReference>
<dbReference type="GO" id="GO:0003677">
    <property type="term" value="F:DNA binding"/>
    <property type="evidence" value="ECO:0007669"/>
    <property type="project" value="UniProtKB-KW"/>
</dbReference>
<keyword evidence="6" id="KW-1185">Reference proteome</keyword>
<dbReference type="EMBL" id="LFZW01000001">
    <property type="protein sequence ID" value="KMY50911.1"/>
    <property type="molecule type" value="Genomic_DNA"/>
</dbReference>
<dbReference type="PANTHER" id="PTHR43537:SF47">
    <property type="entry name" value="REGULATORY PROTEIN GNTR HTH"/>
    <property type="match status" value="1"/>
</dbReference>
<dbReference type="AlphaFoldDB" id="A0A0K9GWA9"/>
<feature type="domain" description="HTH gntR-type" evidence="4">
    <location>
        <begin position="14"/>
        <end position="82"/>
    </location>
</feature>
<organism evidence="5 6">
    <name type="scientific">Peribacillus loiseleuriae</name>
    <dbReference type="NCBI Taxonomy" id="1679170"/>
    <lineage>
        <taxon>Bacteria</taxon>
        <taxon>Bacillati</taxon>
        <taxon>Bacillota</taxon>
        <taxon>Bacilli</taxon>
        <taxon>Bacillales</taxon>
        <taxon>Bacillaceae</taxon>
        <taxon>Peribacillus</taxon>
    </lineage>
</organism>
<dbReference type="InterPro" id="IPR000524">
    <property type="entry name" value="Tscrpt_reg_HTH_GntR"/>
</dbReference>
<dbReference type="RefSeq" id="WP_049682260.1">
    <property type="nucleotide sequence ID" value="NZ_LFZW01000001.1"/>
</dbReference>
<keyword evidence="2" id="KW-0238">DNA-binding</keyword>
<evidence type="ECO:0000256" key="2">
    <source>
        <dbReference type="ARBA" id="ARBA00023125"/>
    </source>
</evidence>
<dbReference type="Pfam" id="PF00392">
    <property type="entry name" value="GntR"/>
    <property type="match status" value="1"/>
</dbReference>
<dbReference type="CDD" id="cd07377">
    <property type="entry name" value="WHTH_GntR"/>
    <property type="match status" value="1"/>
</dbReference>
<keyword evidence="1" id="KW-0805">Transcription regulation</keyword>
<dbReference type="InterPro" id="IPR008920">
    <property type="entry name" value="TF_FadR/GntR_C"/>
</dbReference>
<evidence type="ECO:0000313" key="6">
    <source>
        <dbReference type="Proteomes" id="UP000037146"/>
    </source>
</evidence>
<dbReference type="PRINTS" id="PR00035">
    <property type="entry name" value="HTHGNTR"/>
</dbReference>
<name>A0A0K9GWA9_9BACI</name>
<dbReference type="PROSITE" id="PS50949">
    <property type="entry name" value="HTH_GNTR"/>
    <property type="match status" value="1"/>
</dbReference>
<evidence type="ECO:0000313" key="5">
    <source>
        <dbReference type="EMBL" id="KMY50911.1"/>
    </source>
</evidence>
<dbReference type="InterPro" id="IPR011711">
    <property type="entry name" value="GntR_C"/>
</dbReference>
<dbReference type="SUPFAM" id="SSF46785">
    <property type="entry name" value="Winged helix' DNA-binding domain"/>
    <property type="match status" value="1"/>
</dbReference>
<evidence type="ECO:0000256" key="3">
    <source>
        <dbReference type="ARBA" id="ARBA00023163"/>
    </source>
</evidence>
<sequence>MTNHSSSFSKVIGRKLTDEIIEQLKNKIFSGEYKVGDRLPPEPQLMEEFAVGRSTLREAIKVLVHARILEVKQGKGTHILSLEWTNETSFNQLLNQADQNDVYEARAMLDQEVARLAARRRTDEDLLQIKTCLDQRYKALQQGNYATYVEADIDFHLAIAKASGNQVLYNLYQSFIPVLRKILSSLIVHVTNYNDNSEIHEDLYQAILAQDEEKAIHSVNQNLEQ</sequence>
<dbReference type="InterPro" id="IPR036388">
    <property type="entry name" value="WH-like_DNA-bd_sf"/>
</dbReference>
<dbReference type="GO" id="GO:0003700">
    <property type="term" value="F:DNA-binding transcription factor activity"/>
    <property type="evidence" value="ECO:0007669"/>
    <property type="project" value="InterPro"/>
</dbReference>
<accession>A0A0K9GWA9</accession>
<evidence type="ECO:0000256" key="1">
    <source>
        <dbReference type="ARBA" id="ARBA00023015"/>
    </source>
</evidence>
<dbReference type="STRING" id="1679170.AC625_16410"/>
<dbReference type="Gene3D" id="1.20.120.530">
    <property type="entry name" value="GntR ligand-binding domain-like"/>
    <property type="match status" value="1"/>
</dbReference>
<protein>
    <submittedName>
        <fullName evidence="5">GntR family transcriptional regulator</fullName>
    </submittedName>
</protein>
<reference evidence="6" key="1">
    <citation type="submission" date="2015-07" db="EMBL/GenBank/DDBJ databases">
        <title>Genome sequencing project for genomic taxonomy and phylogenomics of Bacillus-like bacteria.</title>
        <authorList>
            <person name="Liu B."/>
            <person name="Wang J."/>
            <person name="Zhu Y."/>
            <person name="Liu G."/>
            <person name="Chen Q."/>
            <person name="Chen Z."/>
            <person name="Lan J."/>
            <person name="Che J."/>
            <person name="Ge C."/>
            <person name="Shi H."/>
            <person name="Pan Z."/>
            <person name="Liu X."/>
        </authorList>
    </citation>
    <scope>NUCLEOTIDE SEQUENCE [LARGE SCALE GENOMIC DNA]</scope>
    <source>
        <strain evidence="6">FJAT-27997</strain>
    </source>
</reference>
<gene>
    <name evidence="5" type="ORF">AC625_16410</name>
</gene>